<dbReference type="FunFam" id="3.40.1410.10:FF:000008">
    <property type="entry name" value="Transcriptional regulator, GntR family"/>
    <property type="match status" value="1"/>
</dbReference>
<dbReference type="CDD" id="cd07377">
    <property type="entry name" value="WHTH_GntR"/>
    <property type="match status" value="1"/>
</dbReference>
<dbReference type="InterPro" id="IPR036390">
    <property type="entry name" value="WH_DNA-bd_sf"/>
</dbReference>
<organism evidence="6 7">
    <name type="scientific">Enterococcus casseliflavus ATCC 12755</name>
    <dbReference type="NCBI Taxonomy" id="888066"/>
    <lineage>
        <taxon>Bacteria</taxon>
        <taxon>Bacillati</taxon>
        <taxon>Bacillota</taxon>
        <taxon>Bacilli</taxon>
        <taxon>Lactobacillales</taxon>
        <taxon>Enterococcaceae</taxon>
        <taxon>Enterococcus</taxon>
    </lineage>
</organism>
<dbReference type="InterPro" id="IPR028978">
    <property type="entry name" value="Chorismate_lyase_/UTRA_dom_sf"/>
</dbReference>
<dbReference type="Pfam" id="PF07702">
    <property type="entry name" value="UTRA"/>
    <property type="match status" value="1"/>
</dbReference>
<keyword evidence="1" id="KW-0678">Repressor</keyword>
<keyword evidence="3" id="KW-0238">DNA-binding</keyword>
<dbReference type="GO" id="GO:0003677">
    <property type="term" value="F:DNA binding"/>
    <property type="evidence" value="ECO:0007669"/>
    <property type="project" value="UniProtKB-KW"/>
</dbReference>
<reference evidence="6 7" key="1">
    <citation type="submission" date="2011-01" db="EMBL/GenBank/DDBJ databases">
        <authorList>
            <person name="Muzny D."/>
            <person name="Qin X."/>
            <person name="Deng J."/>
            <person name="Jiang H."/>
            <person name="Liu Y."/>
            <person name="Qu J."/>
            <person name="Song X.-Z."/>
            <person name="Zhang L."/>
            <person name="Thornton R."/>
            <person name="Coyle M."/>
            <person name="Francisco L."/>
            <person name="Jackson L."/>
            <person name="Javaid M."/>
            <person name="Korchina V."/>
            <person name="Kovar C."/>
            <person name="Mata R."/>
            <person name="Mathew T."/>
            <person name="Ngo R."/>
            <person name="Nguyen L."/>
            <person name="Nguyen N."/>
            <person name="Okwuonu G."/>
            <person name="Ongeri F."/>
            <person name="Pham C."/>
            <person name="Simmons D."/>
            <person name="Wilczek-Boney K."/>
            <person name="Hale W."/>
            <person name="Jakkamsetti A."/>
            <person name="Pham P."/>
            <person name="Ruth R."/>
            <person name="San Lucas F."/>
            <person name="Warren J."/>
            <person name="Zhang J."/>
            <person name="Zhao Z."/>
            <person name="Zhou C."/>
            <person name="Zhu D."/>
            <person name="Lee S."/>
            <person name="Bess C."/>
            <person name="Blankenburg K."/>
            <person name="Forbes L."/>
            <person name="Fu Q."/>
            <person name="Gubbala S."/>
            <person name="Hirani K."/>
            <person name="Jayaseelan J.C."/>
            <person name="Lara F."/>
            <person name="Munidasa M."/>
            <person name="Palculict T."/>
            <person name="Patil S."/>
            <person name="Pu L.-L."/>
            <person name="Saada N."/>
            <person name="Tang L."/>
            <person name="Weissenberger G."/>
            <person name="Zhu Y."/>
            <person name="Hemphill L."/>
            <person name="Shang Y."/>
            <person name="Youmans B."/>
            <person name="Ayvaz T."/>
            <person name="Ross M."/>
            <person name="Santibanez J."/>
            <person name="Aqrawi P."/>
            <person name="Gross S."/>
            <person name="Joshi V."/>
            <person name="Fowler G."/>
            <person name="Nazareth L."/>
            <person name="Reid J."/>
            <person name="Worley K."/>
            <person name="Petrosino J."/>
            <person name="Highlander S."/>
            <person name="Gibbs R."/>
        </authorList>
    </citation>
    <scope>NUCLEOTIDE SEQUENCE [LARGE SCALE GENOMIC DNA]</scope>
    <source>
        <strain evidence="6 7">ATCC 12755</strain>
    </source>
</reference>
<dbReference type="SUPFAM" id="SSF46785">
    <property type="entry name" value="Winged helix' DNA-binding domain"/>
    <property type="match status" value="1"/>
</dbReference>
<dbReference type="PRINTS" id="PR00035">
    <property type="entry name" value="HTHGNTR"/>
</dbReference>
<accession>F0ENU3</accession>
<evidence type="ECO:0000313" key="6">
    <source>
        <dbReference type="EMBL" id="EGC67968.1"/>
    </source>
</evidence>
<dbReference type="InterPro" id="IPR000524">
    <property type="entry name" value="Tscrpt_reg_HTH_GntR"/>
</dbReference>
<name>F0ENU3_ENTCA</name>
<evidence type="ECO:0000313" key="7">
    <source>
        <dbReference type="Proteomes" id="UP000004835"/>
    </source>
</evidence>
<comment type="caution">
    <text evidence="6">The sequence shown here is derived from an EMBL/GenBank/DDBJ whole genome shotgun (WGS) entry which is preliminary data.</text>
</comment>
<dbReference type="InterPro" id="IPR050679">
    <property type="entry name" value="Bact_HTH_transcr_reg"/>
</dbReference>
<sequence length="280" mass="32312">MIENDYITNVIHFLKNVNAGKAFKTGYVKLHVYILRFITYYYFEVKQMANYHDIAADLRSKINHGFYEEEKKLPKQSELAADYQTSRVTIQKALNILQMEGIIYGKKGTGTFIRDSYSTFDYNAKINRGLTKRLGETGKITSKIISFAILFPDEKEQEKLNIRSDQQIYDIVRLRLFDDIPVVLEYTIMPLHVIPGITEEVLTSSVYSYITNQLHSSIGTSVRRIKADRADTYDQQYLACAATDPILEVEQTVYLGDGTPFEFSQSRHRYDMGDFIVVNN</sequence>
<dbReference type="InterPro" id="IPR036388">
    <property type="entry name" value="WH-like_DNA-bd_sf"/>
</dbReference>
<dbReference type="AlphaFoldDB" id="F0ENU3"/>
<dbReference type="InterPro" id="IPR011663">
    <property type="entry name" value="UTRA"/>
</dbReference>
<dbReference type="SMART" id="SM00345">
    <property type="entry name" value="HTH_GNTR"/>
    <property type="match status" value="1"/>
</dbReference>
<dbReference type="EMBL" id="AEWT01000031">
    <property type="protein sequence ID" value="EGC67968.1"/>
    <property type="molecule type" value="Genomic_DNA"/>
</dbReference>
<evidence type="ECO:0000256" key="4">
    <source>
        <dbReference type="ARBA" id="ARBA00023163"/>
    </source>
</evidence>
<dbReference type="SMART" id="SM00866">
    <property type="entry name" value="UTRA"/>
    <property type="match status" value="1"/>
</dbReference>
<feature type="domain" description="HTH gntR-type" evidence="5">
    <location>
        <begin position="48"/>
        <end position="116"/>
    </location>
</feature>
<keyword evidence="2" id="KW-0805">Transcription regulation</keyword>
<dbReference type="PROSITE" id="PS50949">
    <property type="entry name" value="HTH_GNTR"/>
    <property type="match status" value="1"/>
</dbReference>
<dbReference type="Gene3D" id="3.40.1410.10">
    <property type="entry name" value="Chorismate lyase-like"/>
    <property type="match status" value="1"/>
</dbReference>
<dbReference type="Gene3D" id="1.10.10.10">
    <property type="entry name" value="Winged helix-like DNA-binding domain superfamily/Winged helix DNA-binding domain"/>
    <property type="match status" value="1"/>
</dbReference>
<dbReference type="SUPFAM" id="SSF64288">
    <property type="entry name" value="Chorismate lyase-like"/>
    <property type="match status" value="1"/>
</dbReference>
<keyword evidence="4" id="KW-0804">Transcription</keyword>
<gene>
    <name evidence="6" type="ORF">HMPREF9087_3085</name>
</gene>
<dbReference type="GO" id="GO:0045892">
    <property type="term" value="P:negative regulation of DNA-templated transcription"/>
    <property type="evidence" value="ECO:0007669"/>
    <property type="project" value="TreeGrafter"/>
</dbReference>
<dbReference type="GO" id="GO:0003700">
    <property type="term" value="F:DNA-binding transcription factor activity"/>
    <property type="evidence" value="ECO:0007669"/>
    <property type="project" value="InterPro"/>
</dbReference>
<evidence type="ECO:0000259" key="5">
    <source>
        <dbReference type="PROSITE" id="PS50949"/>
    </source>
</evidence>
<protein>
    <submittedName>
        <fullName evidence="6">UbiC transcription regulator-associated domain protein</fullName>
    </submittedName>
</protein>
<dbReference type="PANTHER" id="PTHR44846:SF5">
    <property type="entry name" value="HTH-TYPE TRANSCRIPTIONAL REGULATOR GMUR"/>
    <property type="match status" value="1"/>
</dbReference>
<dbReference type="HOGENOM" id="CLU_063236_5_0_9"/>
<proteinExistence type="predicted"/>
<dbReference type="Pfam" id="PF00392">
    <property type="entry name" value="GntR"/>
    <property type="match status" value="1"/>
</dbReference>
<evidence type="ECO:0000256" key="2">
    <source>
        <dbReference type="ARBA" id="ARBA00023015"/>
    </source>
</evidence>
<dbReference type="Proteomes" id="UP000004835">
    <property type="component" value="Unassembled WGS sequence"/>
</dbReference>
<evidence type="ECO:0000256" key="1">
    <source>
        <dbReference type="ARBA" id="ARBA00022491"/>
    </source>
</evidence>
<evidence type="ECO:0000256" key="3">
    <source>
        <dbReference type="ARBA" id="ARBA00023125"/>
    </source>
</evidence>
<dbReference type="PANTHER" id="PTHR44846">
    <property type="entry name" value="MANNOSYL-D-GLYCERATE TRANSPORT/METABOLISM SYSTEM REPRESSOR MNGR-RELATED"/>
    <property type="match status" value="1"/>
</dbReference>